<organism evidence="2 3">
    <name type="scientific">Flavobacterium supellecticarium</name>
    <dbReference type="NCBI Taxonomy" id="2565924"/>
    <lineage>
        <taxon>Bacteria</taxon>
        <taxon>Pseudomonadati</taxon>
        <taxon>Bacteroidota</taxon>
        <taxon>Flavobacteriia</taxon>
        <taxon>Flavobacteriales</taxon>
        <taxon>Flavobacteriaceae</taxon>
        <taxon>Flavobacterium</taxon>
    </lineage>
</organism>
<proteinExistence type="predicted"/>
<dbReference type="NCBIfam" id="TIGR03736">
    <property type="entry name" value="PRTRC_ThiF"/>
    <property type="match status" value="1"/>
</dbReference>
<dbReference type="Pfam" id="PF00899">
    <property type="entry name" value="ThiF"/>
    <property type="match status" value="1"/>
</dbReference>
<evidence type="ECO:0000313" key="2">
    <source>
        <dbReference type="EMBL" id="THF53035.1"/>
    </source>
</evidence>
<dbReference type="Gene3D" id="3.40.50.720">
    <property type="entry name" value="NAD(P)-binding Rossmann-like Domain"/>
    <property type="match status" value="1"/>
</dbReference>
<dbReference type="CDD" id="cd01483">
    <property type="entry name" value="E1_enzyme_family"/>
    <property type="match status" value="1"/>
</dbReference>
<gene>
    <name evidence="2" type="ORF">E6C50_02165</name>
</gene>
<comment type="caution">
    <text evidence="2">The sequence shown here is derived from an EMBL/GenBank/DDBJ whole genome shotgun (WGS) entry which is preliminary data.</text>
</comment>
<protein>
    <submittedName>
        <fullName evidence="2">PRTRC system ThiF family protein</fullName>
    </submittedName>
</protein>
<dbReference type="InterPro" id="IPR035985">
    <property type="entry name" value="Ubiquitin-activating_enz"/>
</dbReference>
<dbReference type="Proteomes" id="UP000307507">
    <property type="component" value="Unassembled WGS sequence"/>
</dbReference>
<evidence type="ECO:0000259" key="1">
    <source>
        <dbReference type="Pfam" id="PF00899"/>
    </source>
</evidence>
<dbReference type="InterPro" id="IPR000594">
    <property type="entry name" value="ThiF_NAD_FAD-bd"/>
</dbReference>
<dbReference type="SUPFAM" id="SSF69572">
    <property type="entry name" value="Activating enzymes of the ubiquitin-like proteins"/>
    <property type="match status" value="1"/>
</dbReference>
<name>A0A4S4A520_9FLAO</name>
<keyword evidence="3" id="KW-1185">Reference proteome</keyword>
<dbReference type="OrthoDB" id="5298642at2"/>
<dbReference type="GO" id="GO:0008641">
    <property type="term" value="F:ubiquitin-like modifier activating enzyme activity"/>
    <property type="evidence" value="ECO:0007669"/>
    <property type="project" value="InterPro"/>
</dbReference>
<dbReference type="EMBL" id="SSNZ01000001">
    <property type="protein sequence ID" value="THF53035.1"/>
    <property type="molecule type" value="Genomic_DNA"/>
</dbReference>
<dbReference type="RefSeq" id="WP_136401559.1">
    <property type="nucleotide sequence ID" value="NZ_SSNZ01000001.1"/>
</dbReference>
<evidence type="ECO:0000313" key="3">
    <source>
        <dbReference type="Proteomes" id="UP000307507"/>
    </source>
</evidence>
<reference evidence="2 3" key="1">
    <citation type="submission" date="2019-04" db="EMBL/GenBank/DDBJ databases">
        <title>Flavobacterium sp. nov. isolated from construction timber.</title>
        <authorList>
            <person name="Lin S.-Y."/>
            <person name="Chang C.-T."/>
            <person name="Young C.-C."/>
        </authorList>
    </citation>
    <scope>NUCLEOTIDE SEQUENCE [LARGE SCALE GENOMIC DNA]</scope>
    <source>
        <strain evidence="2 3">CC-CTC003</strain>
    </source>
</reference>
<feature type="domain" description="THIF-type NAD/FAD binding fold" evidence="1">
    <location>
        <begin position="22"/>
        <end position="142"/>
    </location>
</feature>
<sequence length="266" mass="29912">MKTQTAMHYVDNYLLNPMNPITVNLIGAGGSGNTMLTALARINHSLIALGHPGIQLNIFDDDTVTEANQGRQLFAESELGLYKSVVLINRINRFFGTDWKAITYRFEKGKLRSMPNHGRANLYISCVDSADARFVIADILKNLPSGRNQRDTPLYWMDLGNSLKTGQVILSTLGYIEQPKSKLYKPVSYLPMVTEEYAEILNSQDETDIPSCSIAEALEKQDLFINSTLVNMAGSLLWDMFRNGMTPYRGFFLNLASFRTEPIRVQ</sequence>
<accession>A0A4S4A520</accession>
<dbReference type="InterPro" id="IPR022500">
    <property type="entry name" value="PRTRC_ThiF"/>
</dbReference>
<dbReference type="AlphaFoldDB" id="A0A4S4A520"/>